<keyword evidence="3" id="KW-0732">Signal</keyword>
<proteinExistence type="predicted"/>
<accession>A0AAE1NH52</accession>
<name>A0AAE1NH52_9EUCA</name>
<dbReference type="Proteomes" id="UP001292094">
    <property type="component" value="Unassembled WGS sequence"/>
</dbReference>
<feature type="compositionally biased region" description="Polar residues" evidence="1">
    <location>
        <begin position="355"/>
        <end position="367"/>
    </location>
</feature>
<evidence type="ECO:0000256" key="1">
    <source>
        <dbReference type="SAM" id="MobiDB-lite"/>
    </source>
</evidence>
<reference evidence="5" key="1">
    <citation type="submission" date="2023-11" db="EMBL/GenBank/DDBJ databases">
        <title>Genome assemblies of two species of porcelain crab, Petrolisthes cinctipes and Petrolisthes manimaculis (Anomura: Porcellanidae).</title>
        <authorList>
            <person name="Angst P."/>
        </authorList>
    </citation>
    <scope>NUCLEOTIDE SEQUENCE</scope>
    <source>
        <strain evidence="5">PB745_02</strain>
        <tissue evidence="5">Gill</tissue>
    </source>
</reference>
<evidence type="ECO:0000313" key="6">
    <source>
        <dbReference type="Proteomes" id="UP001292094"/>
    </source>
</evidence>
<feature type="domain" description="EGF-like" evidence="4">
    <location>
        <begin position="105"/>
        <end position="118"/>
    </location>
</feature>
<keyword evidence="2" id="KW-1133">Transmembrane helix</keyword>
<feature type="region of interest" description="Disordered" evidence="1">
    <location>
        <begin position="299"/>
        <end position="381"/>
    </location>
</feature>
<organism evidence="5 6">
    <name type="scientific">Petrolisthes manimaculis</name>
    <dbReference type="NCBI Taxonomy" id="1843537"/>
    <lineage>
        <taxon>Eukaryota</taxon>
        <taxon>Metazoa</taxon>
        <taxon>Ecdysozoa</taxon>
        <taxon>Arthropoda</taxon>
        <taxon>Crustacea</taxon>
        <taxon>Multicrustacea</taxon>
        <taxon>Malacostraca</taxon>
        <taxon>Eumalacostraca</taxon>
        <taxon>Eucarida</taxon>
        <taxon>Decapoda</taxon>
        <taxon>Pleocyemata</taxon>
        <taxon>Anomura</taxon>
        <taxon>Galatheoidea</taxon>
        <taxon>Porcellanidae</taxon>
        <taxon>Petrolisthes</taxon>
    </lineage>
</organism>
<gene>
    <name evidence="5" type="ORF">Pmani_037977</name>
</gene>
<dbReference type="PROSITE" id="PS01186">
    <property type="entry name" value="EGF_2"/>
    <property type="match status" value="1"/>
</dbReference>
<feature type="signal peptide" evidence="3">
    <location>
        <begin position="1"/>
        <end position="27"/>
    </location>
</feature>
<evidence type="ECO:0000256" key="2">
    <source>
        <dbReference type="SAM" id="Phobius"/>
    </source>
</evidence>
<feature type="compositionally biased region" description="Polar residues" evidence="1">
    <location>
        <begin position="307"/>
        <end position="330"/>
    </location>
</feature>
<keyword evidence="2" id="KW-0472">Membrane</keyword>
<dbReference type="InterPro" id="IPR000742">
    <property type="entry name" value="EGF"/>
</dbReference>
<dbReference type="AlphaFoldDB" id="A0AAE1NH52"/>
<evidence type="ECO:0000313" key="5">
    <source>
        <dbReference type="EMBL" id="KAK4289034.1"/>
    </source>
</evidence>
<feature type="chain" id="PRO_5042095663" description="EGF-like domain-containing protein" evidence="3">
    <location>
        <begin position="28"/>
        <end position="381"/>
    </location>
</feature>
<evidence type="ECO:0000259" key="4">
    <source>
        <dbReference type="PROSITE" id="PS01186"/>
    </source>
</evidence>
<comment type="caution">
    <text evidence="5">The sequence shown here is derived from an EMBL/GenBank/DDBJ whole genome shotgun (WGS) entry which is preliminary data.</text>
</comment>
<evidence type="ECO:0000256" key="3">
    <source>
        <dbReference type="SAM" id="SignalP"/>
    </source>
</evidence>
<dbReference type="EMBL" id="JAWZYT010006016">
    <property type="protein sequence ID" value="KAK4289034.1"/>
    <property type="molecule type" value="Genomic_DNA"/>
</dbReference>
<feature type="transmembrane region" description="Helical" evidence="2">
    <location>
        <begin position="245"/>
        <end position="267"/>
    </location>
</feature>
<keyword evidence="2" id="KW-0812">Transmembrane</keyword>
<protein>
    <recommendedName>
        <fullName evidence="4">EGF-like domain-containing protein</fullName>
    </recommendedName>
</protein>
<keyword evidence="6" id="KW-1185">Reference proteome</keyword>
<sequence>MLDNRNLALVLGAAFQILVTQLQGIYGSRVGDRCENNRDCLDFYGETKCHSEGYCTCIHPELLYYTYMALAPRCDFVVLGEFERGKYCTHTSCGEDATCKANGLCKCNPGFIKMGDDCVRECTGGVPVAPLDHCDDGGYELEEVGHVLYCDAMKNTYCMINRCLCTEGYYLNFNKGRCETVSSYLQRYGFSAYRGTFGMYCNSFELKCLRGLTCSHQTYKCGCPSGCSHVEETATCDCDYSAGPIVGACVGAIIVLIALACIIRCVIKRQGVNHSNQPVSSTNIGGVYHLTPTYYPQPTAPLAGSPQLPNTAPTPSSRTHSPMLSPSHTLVPQPYNPALTQSSNPYDVPPAYNSLFPSNSDSSQPAYNPSFPPQDTKPSAP</sequence>